<keyword evidence="5" id="KW-0472">Membrane</keyword>
<evidence type="ECO:0000256" key="3">
    <source>
        <dbReference type="ARBA" id="ARBA00022692"/>
    </source>
</evidence>
<dbReference type="EMBL" id="BLPG01000001">
    <property type="protein sequence ID" value="GFJ93941.1"/>
    <property type="molecule type" value="Genomic_DNA"/>
</dbReference>
<protein>
    <submittedName>
        <fullName evidence="6">Uncharacterized protein</fullName>
    </submittedName>
</protein>
<proteinExistence type="inferred from homology"/>
<reference evidence="6 7" key="2">
    <citation type="submission" date="2020-03" db="EMBL/GenBank/DDBJ databases">
        <authorList>
            <person name="Ichikawa N."/>
            <person name="Kimura A."/>
            <person name="Kitahashi Y."/>
            <person name="Uohara A."/>
        </authorList>
    </citation>
    <scope>NUCLEOTIDE SEQUENCE [LARGE SCALE GENOMIC DNA]</scope>
    <source>
        <strain evidence="6 7">NBRC 108638</strain>
    </source>
</reference>
<evidence type="ECO:0000256" key="1">
    <source>
        <dbReference type="ARBA" id="ARBA00004167"/>
    </source>
</evidence>
<dbReference type="AlphaFoldDB" id="A0A6V8LGG0"/>
<reference evidence="6 7" key="1">
    <citation type="submission" date="2020-03" db="EMBL/GenBank/DDBJ databases">
        <title>Whole genome shotgun sequence of Phytohabitans rumicis NBRC 108638.</title>
        <authorList>
            <person name="Komaki H."/>
            <person name="Tamura T."/>
        </authorList>
    </citation>
    <scope>NUCLEOTIDE SEQUENCE [LARGE SCALE GENOMIC DNA]</scope>
    <source>
        <strain evidence="6 7">NBRC 108638</strain>
    </source>
</reference>
<keyword evidence="7" id="KW-1185">Reference proteome</keyword>
<comment type="similarity">
    <text evidence="2">Belongs to the LemA family.</text>
</comment>
<evidence type="ECO:0000256" key="2">
    <source>
        <dbReference type="ARBA" id="ARBA00008854"/>
    </source>
</evidence>
<comment type="caution">
    <text evidence="6">The sequence shown here is derived from an EMBL/GenBank/DDBJ whole genome shotgun (WGS) entry which is preliminary data.</text>
</comment>
<accession>A0A6V8LGG0</accession>
<evidence type="ECO:0000313" key="6">
    <source>
        <dbReference type="EMBL" id="GFJ93941.1"/>
    </source>
</evidence>
<comment type="subcellular location">
    <subcellularLocation>
        <location evidence="1">Membrane</location>
        <topology evidence="1">Single-pass membrane protein</topology>
    </subcellularLocation>
</comment>
<dbReference type="InterPro" id="IPR007156">
    <property type="entry name" value="MamQ_LemA"/>
</dbReference>
<organism evidence="6 7">
    <name type="scientific">Phytohabitans rumicis</name>
    <dbReference type="NCBI Taxonomy" id="1076125"/>
    <lineage>
        <taxon>Bacteria</taxon>
        <taxon>Bacillati</taxon>
        <taxon>Actinomycetota</taxon>
        <taxon>Actinomycetes</taxon>
        <taxon>Micromonosporales</taxon>
        <taxon>Micromonosporaceae</taxon>
    </lineage>
</organism>
<keyword evidence="3" id="KW-0812">Transmembrane</keyword>
<dbReference type="Proteomes" id="UP000482960">
    <property type="component" value="Unassembled WGS sequence"/>
</dbReference>
<dbReference type="SUPFAM" id="SSF140478">
    <property type="entry name" value="LemA-like"/>
    <property type="match status" value="1"/>
</dbReference>
<dbReference type="InterPro" id="IPR023353">
    <property type="entry name" value="LemA-like_dom_sf"/>
</dbReference>
<dbReference type="GO" id="GO:0016020">
    <property type="term" value="C:membrane"/>
    <property type="evidence" value="ECO:0007669"/>
    <property type="project" value="UniProtKB-SubCell"/>
</dbReference>
<evidence type="ECO:0000256" key="5">
    <source>
        <dbReference type="ARBA" id="ARBA00023136"/>
    </source>
</evidence>
<dbReference type="Gene3D" id="1.20.1440.20">
    <property type="entry name" value="LemA-like domain"/>
    <property type="match status" value="1"/>
</dbReference>
<evidence type="ECO:0000256" key="4">
    <source>
        <dbReference type="ARBA" id="ARBA00022989"/>
    </source>
</evidence>
<keyword evidence="4" id="KW-1133">Transmembrane helix</keyword>
<gene>
    <name evidence="6" type="ORF">Prum_075830</name>
</gene>
<dbReference type="Pfam" id="PF04011">
    <property type="entry name" value="LemA"/>
    <property type="match status" value="1"/>
</dbReference>
<sequence>MQTLNTSVQSLPTNLVAGMGGFTAVEYFEAAGGERGPVQVRF</sequence>
<evidence type="ECO:0000313" key="7">
    <source>
        <dbReference type="Proteomes" id="UP000482960"/>
    </source>
</evidence>
<name>A0A6V8LGG0_9ACTN</name>